<evidence type="ECO:0000313" key="6">
    <source>
        <dbReference type="EMBL" id="EDW66309.1"/>
    </source>
</evidence>
<feature type="compositionally biased region" description="Basic residues" evidence="3">
    <location>
        <begin position="66"/>
        <end position="101"/>
    </location>
</feature>
<feature type="region of interest" description="Disordered" evidence="3">
    <location>
        <begin position="179"/>
        <end position="299"/>
    </location>
</feature>
<dbReference type="STRING" id="7244.B4MAQ0"/>
<dbReference type="KEGG" id="dvi:6634775"/>
<dbReference type="PANTHER" id="PTHR12072">
    <property type="entry name" value="CWF19, CELL CYCLE CONTROL PROTEIN"/>
    <property type="match status" value="1"/>
</dbReference>
<dbReference type="InterPro" id="IPR006767">
    <property type="entry name" value="Cwf19-like_C_dom-2"/>
</dbReference>
<dbReference type="OMA" id="PWHVGLQ"/>
<feature type="compositionally biased region" description="Basic residues" evidence="3">
    <location>
        <begin position="130"/>
        <end position="144"/>
    </location>
</feature>
<dbReference type="AlphaFoldDB" id="B4MAQ0"/>
<dbReference type="Pfam" id="PF04677">
    <property type="entry name" value="CwfJ_C_1"/>
    <property type="match status" value="1"/>
</dbReference>
<dbReference type="SUPFAM" id="SSF54197">
    <property type="entry name" value="HIT-like"/>
    <property type="match status" value="1"/>
</dbReference>
<dbReference type="PhylomeDB" id="B4MAQ0"/>
<accession>B4MAQ0</accession>
<dbReference type="InterPro" id="IPR036265">
    <property type="entry name" value="HIT-like_sf"/>
</dbReference>
<evidence type="ECO:0000259" key="5">
    <source>
        <dbReference type="Pfam" id="PF04677"/>
    </source>
</evidence>
<dbReference type="PANTHER" id="PTHR12072:SF5">
    <property type="entry name" value="CWF19-LIKE PROTEIN 2"/>
    <property type="match status" value="1"/>
</dbReference>
<feature type="region of interest" description="Disordered" evidence="3">
    <location>
        <begin position="332"/>
        <end position="358"/>
    </location>
</feature>
<dbReference type="InParanoid" id="B4MAQ0"/>
<feature type="region of interest" description="Disordered" evidence="3">
    <location>
        <begin position="29"/>
        <end position="167"/>
    </location>
</feature>
<evidence type="ECO:0000259" key="4">
    <source>
        <dbReference type="Pfam" id="PF04676"/>
    </source>
</evidence>
<feature type="compositionally biased region" description="Low complexity" evidence="3">
    <location>
        <begin position="339"/>
        <end position="351"/>
    </location>
</feature>
<dbReference type="Proteomes" id="UP000008792">
    <property type="component" value="Unassembled WGS sequence"/>
</dbReference>
<feature type="region of interest" description="Disordered" evidence="3">
    <location>
        <begin position="377"/>
        <end position="405"/>
    </location>
</feature>
<feature type="compositionally biased region" description="Basic and acidic residues" evidence="3">
    <location>
        <begin position="179"/>
        <end position="190"/>
    </location>
</feature>
<dbReference type="Pfam" id="PF04676">
    <property type="entry name" value="CwfJ_C_2"/>
    <property type="match status" value="1"/>
</dbReference>
<feature type="domain" description="Cwf19-like protein C-terminal" evidence="4">
    <location>
        <begin position="615"/>
        <end position="707"/>
    </location>
</feature>
<dbReference type="InterPro" id="IPR040194">
    <property type="entry name" value="Cwf19-like"/>
</dbReference>
<keyword evidence="2" id="KW-0175">Coiled coil</keyword>
<feature type="domain" description="Cwf19-like C-terminal" evidence="5">
    <location>
        <begin position="483"/>
        <end position="606"/>
    </location>
</feature>
<gene>
    <name evidence="6" type="primary">Dvir\GJ15623</name>
    <name evidence="6" type="ORF">Dvir_GJ15623</name>
</gene>
<dbReference type="GO" id="GO:0071014">
    <property type="term" value="C:post-mRNA release spliceosomal complex"/>
    <property type="evidence" value="ECO:0007669"/>
    <property type="project" value="TreeGrafter"/>
</dbReference>
<name>B4MAQ0_DROVI</name>
<protein>
    <recommendedName>
        <fullName evidence="8">CWF19-like protein 2 homolog</fullName>
    </recommendedName>
</protein>
<evidence type="ECO:0000256" key="3">
    <source>
        <dbReference type="SAM" id="MobiDB-lite"/>
    </source>
</evidence>
<dbReference type="OrthoDB" id="2113965at2759"/>
<dbReference type="EMBL" id="CH940655">
    <property type="protein sequence ID" value="EDW66309.1"/>
    <property type="molecule type" value="Genomic_DNA"/>
</dbReference>
<organism evidence="6 7">
    <name type="scientific">Drosophila virilis</name>
    <name type="common">Fruit fly</name>
    <dbReference type="NCBI Taxonomy" id="7244"/>
    <lineage>
        <taxon>Eukaryota</taxon>
        <taxon>Metazoa</taxon>
        <taxon>Ecdysozoa</taxon>
        <taxon>Arthropoda</taxon>
        <taxon>Hexapoda</taxon>
        <taxon>Insecta</taxon>
        <taxon>Pterygota</taxon>
        <taxon>Neoptera</taxon>
        <taxon>Endopterygota</taxon>
        <taxon>Diptera</taxon>
        <taxon>Brachycera</taxon>
        <taxon>Muscomorpha</taxon>
        <taxon>Ephydroidea</taxon>
        <taxon>Drosophilidae</taxon>
        <taxon>Drosophila</taxon>
    </lineage>
</organism>
<reference evidence="6 7" key="1">
    <citation type="journal article" date="2007" name="Nature">
        <title>Evolution of genes and genomes on the Drosophila phylogeny.</title>
        <authorList>
            <consortium name="Drosophila 12 Genomes Consortium"/>
            <person name="Clark A.G."/>
            <person name="Eisen M.B."/>
            <person name="Smith D.R."/>
            <person name="Bergman C.M."/>
            <person name="Oliver B."/>
            <person name="Markow T.A."/>
            <person name="Kaufman T.C."/>
            <person name="Kellis M."/>
            <person name="Gelbart W."/>
            <person name="Iyer V.N."/>
            <person name="Pollard D.A."/>
            <person name="Sackton T.B."/>
            <person name="Larracuente A.M."/>
            <person name="Singh N.D."/>
            <person name="Abad J.P."/>
            <person name="Abt D.N."/>
            <person name="Adryan B."/>
            <person name="Aguade M."/>
            <person name="Akashi H."/>
            <person name="Anderson W.W."/>
            <person name="Aquadro C.F."/>
            <person name="Ardell D.H."/>
            <person name="Arguello R."/>
            <person name="Artieri C.G."/>
            <person name="Barbash D.A."/>
            <person name="Barker D."/>
            <person name="Barsanti P."/>
            <person name="Batterham P."/>
            <person name="Batzoglou S."/>
            <person name="Begun D."/>
            <person name="Bhutkar A."/>
            <person name="Blanco E."/>
            <person name="Bosak S.A."/>
            <person name="Bradley R.K."/>
            <person name="Brand A.D."/>
            <person name="Brent M.R."/>
            <person name="Brooks A.N."/>
            <person name="Brown R.H."/>
            <person name="Butlin R.K."/>
            <person name="Caggese C."/>
            <person name="Calvi B.R."/>
            <person name="Bernardo de Carvalho A."/>
            <person name="Caspi A."/>
            <person name="Castrezana S."/>
            <person name="Celniker S.E."/>
            <person name="Chang J.L."/>
            <person name="Chapple C."/>
            <person name="Chatterji S."/>
            <person name="Chinwalla A."/>
            <person name="Civetta A."/>
            <person name="Clifton S.W."/>
            <person name="Comeron J.M."/>
            <person name="Costello J.C."/>
            <person name="Coyne J.A."/>
            <person name="Daub J."/>
            <person name="David R.G."/>
            <person name="Delcher A.L."/>
            <person name="Delehaunty K."/>
            <person name="Do C.B."/>
            <person name="Ebling H."/>
            <person name="Edwards K."/>
            <person name="Eickbush T."/>
            <person name="Evans J.D."/>
            <person name="Filipski A."/>
            <person name="Findeiss S."/>
            <person name="Freyhult E."/>
            <person name="Fulton L."/>
            <person name="Fulton R."/>
            <person name="Garcia A.C."/>
            <person name="Gardiner A."/>
            <person name="Garfield D.A."/>
            <person name="Garvin B.E."/>
            <person name="Gibson G."/>
            <person name="Gilbert D."/>
            <person name="Gnerre S."/>
            <person name="Godfrey J."/>
            <person name="Good R."/>
            <person name="Gotea V."/>
            <person name="Gravely B."/>
            <person name="Greenberg A.J."/>
            <person name="Griffiths-Jones S."/>
            <person name="Gross S."/>
            <person name="Guigo R."/>
            <person name="Gustafson E.A."/>
            <person name="Haerty W."/>
            <person name="Hahn M.W."/>
            <person name="Halligan D.L."/>
            <person name="Halpern A.L."/>
            <person name="Halter G.M."/>
            <person name="Han M.V."/>
            <person name="Heger A."/>
            <person name="Hillier L."/>
            <person name="Hinrichs A.S."/>
            <person name="Holmes I."/>
            <person name="Hoskins R.A."/>
            <person name="Hubisz M.J."/>
            <person name="Hultmark D."/>
            <person name="Huntley M.A."/>
            <person name="Jaffe D.B."/>
            <person name="Jagadeeshan S."/>
            <person name="Jeck W.R."/>
            <person name="Johnson J."/>
            <person name="Jones C.D."/>
            <person name="Jordan W.C."/>
            <person name="Karpen G.H."/>
            <person name="Kataoka E."/>
            <person name="Keightley P.D."/>
            <person name="Kheradpour P."/>
            <person name="Kirkness E.F."/>
            <person name="Koerich L.B."/>
            <person name="Kristiansen K."/>
            <person name="Kudrna D."/>
            <person name="Kulathinal R.J."/>
            <person name="Kumar S."/>
            <person name="Kwok R."/>
            <person name="Lander E."/>
            <person name="Langley C.H."/>
            <person name="Lapoint R."/>
            <person name="Lazzaro B.P."/>
            <person name="Lee S.J."/>
            <person name="Levesque L."/>
            <person name="Li R."/>
            <person name="Lin C.F."/>
            <person name="Lin M.F."/>
            <person name="Lindblad-Toh K."/>
            <person name="Llopart A."/>
            <person name="Long M."/>
            <person name="Low L."/>
            <person name="Lozovsky E."/>
            <person name="Lu J."/>
            <person name="Luo M."/>
            <person name="Machado C.A."/>
            <person name="Makalowski W."/>
            <person name="Marzo M."/>
            <person name="Matsuda M."/>
            <person name="Matzkin L."/>
            <person name="McAllister B."/>
            <person name="McBride C.S."/>
            <person name="McKernan B."/>
            <person name="McKernan K."/>
            <person name="Mendez-Lago M."/>
            <person name="Minx P."/>
            <person name="Mollenhauer M.U."/>
            <person name="Montooth K."/>
            <person name="Mount S.M."/>
            <person name="Mu X."/>
            <person name="Myers E."/>
            <person name="Negre B."/>
            <person name="Newfeld S."/>
            <person name="Nielsen R."/>
            <person name="Noor M.A."/>
            <person name="O'Grady P."/>
            <person name="Pachter L."/>
            <person name="Papaceit M."/>
            <person name="Parisi M.J."/>
            <person name="Parisi M."/>
            <person name="Parts L."/>
            <person name="Pedersen J.S."/>
            <person name="Pesole G."/>
            <person name="Phillippy A.M."/>
            <person name="Ponting C.P."/>
            <person name="Pop M."/>
            <person name="Porcelli D."/>
            <person name="Powell J.R."/>
            <person name="Prohaska S."/>
            <person name="Pruitt K."/>
            <person name="Puig M."/>
            <person name="Quesneville H."/>
            <person name="Ram K.R."/>
            <person name="Rand D."/>
            <person name="Rasmussen M.D."/>
            <person name="Reed L.K."/>
            <person name="Reenan R."/>
            <person name="Reily A."/>
            <person name="Remington K.A."/>
            <person name="Rieger T.T."/>
            <person name="Ritchie M.G."/>
            <person name="Robin C."/>
            <person name="Rogers Y.H."/>
            <person name="Rohde C."/>
            <person name="Rozas J."/>
            <person name="Rubenfield M.J."/>
            <person name="Ruiz A."/>
            <person name="Russo S."/>
            <person name="Salzberg S.L."/>
            <person name="Sanchez-Gracia A."/>
            <person name="Saranga D.J."/>
            <person name="Sato H."/>
            <person name="Schaeffer S.W."/>
            <person name="Schatz M.C."/>
            <person name="Schlenke T."/>
            <person name="Schwartz R."/>
            <person name="Segarra C."/>
            <person name="Singh R.S."/>
            <person name="Sirot L."/>
            <person name="Sirota M."/>
            <person name="Sisneros N.B."/>
            <person name="Smith C.D."/>
            <person name="Smith T.F."/>
            <person name="Spieth J."/>
            <person name="Stage D.E."/>
            <person name="Stark A."/>
            <person name="Stephan W."/>
            <person name="Strausberg R.L."/>
            <person name="Strempel S."/>
            <person name="Sturgill D."/>
            <person name="Sutton G."/>
            <person name="Sutton G.G."/>
            <person name="Tao W."/>
            <person name="Teichmann S."/>
            <person name="Tobari Y.N."/>
            <person name="Tomimura Y."/>
            <person name="Tsolas J.M."/>
            <person name="Valente V.L."/>
            <person name="Venter E."/>
            <person name="Venter J.C."/>
            <person name="Vicario S."/>
            <person name="Vieira F.G."/>
            <person name="Vilella A.J."/>
            <person name="Villasante A."/>
            <person name="Walenz B."/>
            <person name="Wang J."/>
            <person name="Wasserman M."/>
            <person name="Watts T."/>
            <person name="Wilson D."/>
            <person name="Wilson R.K."/>
            <person name="Wing R.A."/>
            <person name="Wolfner M.F."/>
            <person name="Wong A."/>
            <person name="Wong G.K."/>
            <person name="Wu C.I."/>
            <person name="Wu G."/>
            <person name="Yamamoto D."/>
            <person name="Yang H.P."/>
            <person name="Yang S.P."/>
            <person name="Yorke J.A."/>
            <person name="Yoshida K."/>
            <person name="Zdobnov E."/>
            <person name="Zhang P."/>
            <person name="Zhang Y."/>
            <person name="Zimin A.V."/>
            <person name="Baldwin J."/>
            <person name="Abdouelleil A."/>
            <person name="Abdulkadir J."/>
            <person name="Abebe A."/>
            <person name="Abera B."/>
            <person name="Abreu J."/>
            <person name="Acer S.C."/>
            <person name="Aftuck L."/>
            <person name="Alexander A."/>
            <person name="An P."/>
            <person name="Anderson E."/>
            <person name="Anderson S."/>
            <person name="Arachi H."/>
            <person name="Azer M."/>
            <person name="Bachantsang P."/>
            <person name="Barry A."/>
            <person name="Bayul T."/>
            <person name="Berlin A."/>
            <person name="Bessette D."/>
            <person name="Bloom T."/>
            <person name="Blye J."/>
            <person name="Boguslavskiy L."/>
            <person name="Bonnet C."/>
            <person name="Boukhgalter B."/>
            <person name="Bourzgui I."/>
            <person name="Brown A."/>
            <person name="Cahill P."/>
            <person name="Channer S."/>
            <person name="Cheshatsang Y."/>
            <person name="Chuda L."/>
            <person name="Citroen M."/>
            <person name="Collymore A."/>
            <person name="Cooke P."/>
            <person name="Costello M."/>
            <person name="D'Aco K."/>
            <person name="Daza R."/>
            <person name="De Haan G."/>
            <person name="DeGray S."/>
            <person name="DeMaso C."/>
            <person name="Dhargay N."/>
            <person name="Dooley K."/>
            <person name="Dooley E."/>
            <person name="Doricent M."/>
            <person name="Dorje P."/>
            <person name="Dorjee K."/>
            <person name="Dupes A."/>
            <person name="Elong R."/>
            <person name="Falk J."/>
            <person name="Farina A."/>
            <person name="Faro S."/>
            <person name="Ferguson D."/>
            <person name="Fisher S."/>
            <person name="Foley C.D."/>
            <person name="Franke A."/>
            <person name="Friedrich D."/>
            <person name="Gadbois L."/>
            <person name="Gearin G."/>
            <person name="Gearin C.R."/>
            <person name="Giannoukos G."/>
            <person name="Goode T."/>
            <person name="Graham J."/>
            <person name="Grandbois E."/>
            <person name="Grewal S."/>
            <person name="Gyaltsen K."/>
            <person name="Hafez N."/>
            <person name="Hagos B."/>
            <person name="Hall J."/>
            <person name="Henson C."/>
            <person name="Hollinger A."/>
            <person name="Honan T."/>
            <person name="Huard M.D."/>
            <person name="Hughes L."/>
            <person name="Hurhula B."/>
            <person name="Husby M.E."/>
            <person name="Kamat A."/>
            <person name="Kanga B."/>
            <person name="Kashin S."/>
            <person name="Khazanovich D."/>
            <person name="Kisner P."/>
            <person name="Lance K."/>
            <person name="Lara M."/>
            <person name="Lee W."/>
            <person name="Lennon N."/>
            <person name="Letendre F."/>
            <person name="LeVine R."/>
            <person name="Lipovsky A."/>
            <person name="Liu X."/>
            <person name="Liu J."/>
            <person name="Liu S."/>
            <person name="Lokyitsang T."/>
            <person name="Lokyitsang Y."/>
            <person name="Lubonja R."/>
            <person name="Lui A."/>
            <person name="MacDonald P."/>
            <person name="Magnisalis V."/>
            <person name="Maru K."/>
            <person name="Matthews C."/>
            <person name="McCusker W."/>
            <person name="McDonough S."/>
            <person name="Mehta T."/>
            <person name="Meldrim J."/>
            <person name="Meneus L."/>
            <person name="Mihai O."/>
            <person name="Mihalev A."/>
            <person name="Mihova T."/>
            <person name="Mittelman R."/>
            <person name="Mlenga V."/>
            <person name="Montmayeur A."/>
            <person name="Mulrain L."/>
            <person name="Navidi A."/>
            <person name="Naylor J."/>
            <person name="Negash T."/>
            <person name="Nguyen T."/>
            <person name="Nguyen N."/>
            <person name="Nicol R."/>
            <person name="Norbu C."/>
            <person name="Norbu N."/>
            <person name="Novod N."/>
            <person name="O'Neill B."/>
            <person name="Osman S."/>
            <person name="Markiewicz E."/>
            <person name="Oyono O.L."/>
            <person name="Patti C."/>
            <person name="Phunkhang P."/>
            <person name="Pierre F."/>
            <person name="Priest M."/>
            <person name="Raghuraman S."/>
            <person name="Rege F."/>
            <person name="Reyes R."/>
            <person name="Rise C."/>
            <person name="Rogov P."/>
            <person name="Ross K."/>
            <person name="Ryan E."/>
            <person name="Settipalli S."/>
            <person name="Shea T."/>
            <person name="Sherpa N."/>
            <person name="Shi L."/>
            <person name="Shih D."/>
            <person name="Sparrow T."/>
            <person name="Spaulding J."/>
            <person name="Stalker J."/>
            <person name="Stange-Thomann N."/>
            <person name="Stavropoulos S."/>
            <person name="Stone C."/>
            <person name="Strader C."/>
            <person name="Tesfaye S."/>
            <person name="Thomson T."/>
            <person name="Thoulutsang Y."/>
            <person name="Thoulutsang D."/>
            <person name="Topham K."/>
            <person name="Topping I."/>
            <person name="Tsamla T."/>
            <person name="Vassiliev H."/>
            <person name="Vo A."/>
            <person name="Wangchuk T."/>
            <person name="Wangdi T."/>
            <person name="Weiand M."/>
            <person name="Wilkinson J."/>
            <person name="Wilson A."/>
            <person name="Yadav S."/>
            <person name="Young G."/>
            <person name="Yu Q."/>
            <person name="Zembek L."/>
            <person name="Zhong D."/>
            <person name="Zimmer A."/>
            <person name="Zwirko Z."/>
            <person name="Jaffe D.B."/>
            <person name="Alvarez P."/>
            <person name="Brockman W."/>
            <person name="Butler J."/>
            <person name="Chin C."/>
            <person name="Gnerre S."/>
            <person name="Grabherr M."/>
            <person name="Kleber M."/>
            <person name="Mauceli E."/>
            <person name="MacCallum I."/>
        </authorList>
    </citation>
    <scope>NUCLEOTIDE SEQUENCE [LARGE SCALE GENOMIC DNA]</scope>
    <source>
        <strain evidence="7">Tucson 15010-1051.87</strain>
    </source>
</reference>
<keyword evidence="7" id="KW-1185">Reference proteome</keyword>
<comment type="similarity">
    <text evidence="1">Belongs to the CWF19 family.</text>
</comment>
<evidence type="ECO:0008006" key="8">
    <source>
        <dbReference type="Google" id="ProtNLM"/>
    </source>
</evidence>
<feature type="coiled-coil region" evidence="2">
    <location>
        <begin position="461"/>
        <end position="498"/>
    </location>
</feature>
<sequence length="709" mass="80187">MSFIQFESAREKEKARQDLREARAELLEQAKSRAEERNKREIQKELRGESNWMLPALANKLDKLSSKSKKSSKKKSKHKSKAKSSKLKKSSKKKRKKHKHSSSSSSSDNDGDSDSDSSTSSCSSDSDRKQRSRHKKSKKNRKRSGSSADEWVESAPAQALVQRDSWMTDSAALMLKTYSKERKEPAKPNEKLQQIDAYDPAKSCHELNPYWKSNGTGLPGFQKPKADEDEEDAHPASHARAIQQPRGSTRSWQKPGTVKDCGSSSSSSRKKRSPSPANSATDASSGEESETEPTHLTDEQINELAAKAIKAELKGKPELAAELNKQLETARKQRTELLASGKAPAAKPSKSQQRQERDHVLLTRTDASGNVRPLVQSRSAAAQADPNALYGGRKGQKRGQKKVDTHVDGQRVRYFADDDRYDIKQMFEREKHATAADSNLQYADIVSKHKNPNDDLEDIFADRVRKNITEADAEQRELQQAIREHEKLAATLENCERCFDSAKLDKQLLVAMGNKIYLSLPWHVGLQSGHCILTTMQHVSASTLLDEDAWEELSNFRKALTRMFAAQRKDVVFYEIANKLHRRPHLTVHCIPIPESRAEMAPFYFKKAIEESEQEWCINKQLISLRQKSLRAAIPKGLPYLWVNFGMDAGFAHVIEDQERFPANYAQEIIGGMLELNPNSWRKPRKEQNSIAKVKSFAEAWQKFDCTEH</sequence>
<dbReference type="FunCoup" id="B4MAQ0">
    <property type="interactions" value="1926"/>
</dbReference>
<dbReference type="GO" id="GO:0000398">
    <property type="term" value="P:mRNA splicing, via spliceosome"/>
    <property type="evidence" value="ECO:0007669"/>
    <property type="project" value="TreeGrafter"/>
</dbReference>
<feature type="compositionally biased region" description="Polar residues" evidence="3">
    <location>
        <begin position="245"/>
        <end position="254"/>
    </location>
</feature>
<dbReference type="HOGENOM" id="CLU_015540_3_0_1"/>
<evidence type="ECO:0000256" key="2">
    <source>
        <dbReference type="SAM" id="Coils"/>
    </source>
</evidence>
<evidence type="ECO:0000313" key="7">
    <source>
        <dbReference type="Proteomes" id="UP000008792"/>
    </source>
</evidence>
<dbReference type="InterPro" id="IPR006768">
    <property type="entry name" value="Cwf19-like_C_dom-1"/>
</dbReference>
<proteinExistence type="inferred from homology"/>
<dbReference type="eggNOG" id="KOG2477">
    <property type="taxonomic scope" value="Eukaryota"/>
</dbReference>
<feature type="compositionally biased region" description="Basic and acidic residues" evidence="3">
    <location>
        <begin position="29"/>
        <end position="48"/>
    </location>
</feature>
<evidence type="ECO:0000256" key="1">
    <source>
        <dbReference type="ARBA" id="ARBA00006795"/>
    </source>
</evidence>